<name>A0A0L6CXF8_9RHOB</name>
<evidence type="ECO:0000256" key="1">
    <source>
        <dbReference type="SAM" id="Phobius"/>
    </source>
</evidence>
<dbReference type="AlphaFoldDB" id="A0A0L6CXF8"/>
<protein>
    <submittedName>
        <fullName evidence="2">Uncharacterized protein</fullName>
    </submittedName>
</protein>
<evidence type="ECO:0000313" key="3">
    <source>
        <dbReference type="Proteomes" id="UP000037046"/>
    </source>
</evidence>
<comment type="caution">
    <text evidence="2">The sequence shown here is derived from an EMBL/GenBank/DDBJ whole genome shotgun (WGS) entry which is preliminary data.</text>
</comment>
<proteinExistence type="predicted"/>
<keyword evidence="1" id="KW-1133">Transmembrane helix</keyword>
<dbReference type="STRING" id="74031.SAMN04488077_101135"/>
<dbReference type="Proteomes" id="UP000037046">
    <property type="component" value="Unassembled WGS sequence"/>
</dbReference>
<keyword evidence="1" id="KW-0472">Membrane</keyword>
<feature type="transmembrane region" description="Helical" evidence="1">
    <location>
        <begin position="24"/>
        <end position="47"/>
    </location>
</feature>
<accession>A0A0L6CXF8</accession>
<gene>
    <name evidence="2" type="ORF">ROTO_12030</name>
</gene>
<reference evidence="3" key="1">
    <citation type="submission" date="2015-07" db="EMBL/GenBank/DDBJ databases">
        <title>Draft Genome Sequence of Roseovarius tolerans EL-164, a producer of N-Acylated Alanine Methyl Esters (NAMEs).</title>
        <authorList>
            <person name="Voget S."/>
            <person name="Bruns H."/>
            <person name="Wagner-Doebler I."/>
            <person name="Schulz S."/>
            <person name="Daniel R."/>
        </authorList>
    </citation>
    <scope>NUCLEOTIDE SEQUENCE [LARGE SCALE GENOMIC DNA]</scope>
    <source>
        <strain evidence="3">EL-164</strain>
    </source>
</reference>
<dbReference type="RefSeq" id="WP_050662124.1">
    <property type="nucleotide sequence ID" value="NZ_CP118494.1"/>
</dbReference>
<keyword evidence="1" id="KW-0812">Transmembrane</keyword>
<dbReference type="PATRIC" id="fig|74031.6.peg.1230"/>
<keyword evidence="3" id="KW-1185">Reference proteome</keyword>
<sequence>MSDDDERAQTLLAGLRDIRLPVEAAGGAVAELAAAVALGAVAALVVAGGARLIGRRAGHVPPAPEANPLDALSALSGDDRRVALLHLIRARDPDHYACLRQRLYRRDGALDLAALEAEVRGRV</sequence>
<organism evidence="2 3">
    <name type="scientific">Roseovarius tolerans</name>
    <dbReference type="NCBI Taxonomy" id="74031"/>
    <lineage>
        <taxon>Bacteria</taxon>
        <taxon>Pseudomonadati</taxon>
        <taxon>Pseudomonadota</taxon>
        <taxon>Alphaproteobacteria</taxon>
        <taxon>Rhodobacterales</taxon>
        <taxon>Roseobacteraceae</taxon>
        <taxon>Roseovarius</taxon>
    </lineage>
</organism>
<dbReference type="EMBL" id="LGVV01000011">
    <property type="protein sequence ID" value="KNX42163.1"/>
    <property type="molecule type" value="Genomic_DNA"/>
</dbReference>
<dbReference type="OrthoDB" id="7875917at2"/>
<evidence type="ECO:0000313" key="2">
    <source>
        <dbReference type="EMBL" id="KNX42163.1"/>
    </source>
</evidence>